<proteinExistence type="predicted"/>
<protein>
    <submittedName>
        <fullName evidence="1">Uncharacterized protein</fullName>
    </submittedName>
</protein>
<organism evidence="1 2">
    <name type="scientific">Bauhinia variegata</name>
    <name type="common">Purple orchid tree</name>
    <name type="synonym">Phanera variegata</name>
    <dbReference type="NCBI Taxonomy" id="167791"/>
    <lineage>
        <taxon>Eukaryota</taxon>
        <taxon>Viridiplantae</taxon>
        <taxon>Streptophyta</taxon>
        <taxon>Embryophyta</taxon>
        <taxon>Tracheophyta</taxon>
        <taxon>Spermatophyta</taxon>
        <taxon>Magnoliopsida</taxon>
        <taxon>eudicotyledons</taxon>
        <taxon>Gunneridae</taxon>
        <taxon>Pentapetalae</taxon>
        <taxon>rosids</taxon>
        <taxon>fabids</taxon>
        <taxon>Fabales</taxon>
        <taxon>Fabaceae</taxon>
        <taxon>Cercidoideae</taxon>
        <taxon>Cercideae</taxon>
        <taxon>Bauhiniinae</taxon>
        <taxon>Bauhinia</taxon>
    </lineage>
</organism>
<gene>
    <name evidence="1" type="ORF">L6164_016690</name>
</gene>
<keyword evidence="2" id="KW-1185">Reference proteome</keyword>
<dbReference type="EMBL" id="CM039431">
    <property type="protein sequence ID" value="KAI4338351.1"/>
    <property type="molecule type" value="Genomic_DNA"/>
</dbReference>
<comment type="caution">
    <text evidence="1">The sequence shown here is derived from an EMBL/GenBank/DDBJ whole genome shotgun (WGS) entry which is preliminary data.</text>
</comment>
<evidence type="ECO:0000313" key="2">
    <source>
        <dbReference type="Proteomes" id="UP000828941"/>
    </source>
</evidence>
<name>A0ACB9NQW2_BAUVA</name>
<sequence>MDAFDMFGHLKKLYEGQAHHERYDVSKALFRCKLLEGSLVRPHVLKMIEYLESLERFGAPLGQELAIDLILQSLPSSYSQFVMNYKINEIDKSLPKLLSTFKTTKQNLNKPNLMDIMMI</sequence>
<accession>A0ACB9NQW2</accession>
<reference evidence="1 2" key="1">
    <citation type="journal article" date="2022" name="DNA Res.">
        <title>Chromosomal-level genome assembly of the orchid tree Bauhinia variegata (Leguminosae; Cercidoideae) supports the allotetraploid origin hypothesis of Bauhinia.</title>
        <authorList>
            <person name="Zhong Y."/>
            <person name="Chen Y."/>
            <person name="Zheng D."/>
            <person name="Pang J."/>
            <person name="Liu Y."/>
            <person name="Luo S."/>
            <person name="Meng S."/>
            <person name="Qian L."/>
            <person name="Wei D."/>
            <person name="Dai S."/>
            <person name="Zhou R."/>
        </authorList>
    </citation>
    <scope>NUCLEOTIDE SEQUENCE [LARGE SCALE GENOMIC DNA]</scope>
    <source>
        <strain evidence="1">BV-YZ2020</strain>
    </source>
</reference>
<dbReference type="Proteomes" id="UP000828941">
    <property type="component" value="Chromosome 6"/>
</dbReference>
<evidence type="ECO:0000313" key="1">
    <source>
        <dbReference type="EMBL" id="KAI4338351.1"/>
    </source>
</evidence>